<dbReference type="EMBL" id="SDMK01000002">
    <property type="protein sequence ID" value="RXS95121.1"/>
    <property type="molecule type" value="Genomic_DNA"/>
</dbReference>
<protein>
    <submittedName>
        <fullName evidence="2">Uncharacterized protein</fullName>
    </submittedName>
</protein>
<accession>A0A4Q1SDI9</accession>
<organism evidence="2 3">
    <name type="scientific">Silvibacterium dinghuense</name>
    <dbReference type="NCBI Taxonomy" id="1560006"/>
    <lineage>
        <taxon>Bacteria</taxon>
        <taxon>Pseudomonadati</taxon>
        <taxon>Acidobacteriota</taxon>
        <taxon>Terriglobia</taxon>
        <taxon>Terriglobales</taxon>
        <taxon>Acidobacteriaceae</taxon>
        <taxon>Silvibacterium</taxon>
    </lineage>
</organism>
<feature type="compositionally biased region" description="Basic and acidic residues" evidence="1">
    <location>
        <begin position="1"/>
        <end position="11"/>
    </location>
</feature>
<comment type="caution">
    <text evidence="2">The sequence shown here is derived from an EMBL/GenBank/DDBJ whole genome shotgun (WGS) entry which is preliminary data.</text>
</comment>
<evidence type="ECO:0000313" key="2">
    <source>
        <dbReference type="EMBL" id="RXS95121.1"/>
    </source>
</evidence>
<sequence>MTSHSKKDSRSFSRITTNPGKHFSPIAALQGEDNEDTQLLRETAIAAVSFLRSFGWCGEIGEQYYAGGVGGIVGLFLFHVTLVFEKNDKVISVNEWLWVIGGELPWAYMGYDLAPSPYQAIDRYADGLSTWAGEADWGVISEDAIQIECLPTGDNARIIRRHVDFLRSYILPRFEPV</sequence>
<keyword evidence="3" id="KW-1185">Reference proteome</keyword>
<dbReference type="Proteomes" id="UP000290253">
    <property type="component" value="Unassembled WGS sequence"/>
</dbReference>
<reference evidence="2 3" key="1">
    <citation type="journal article" date="2016" name="Int. J. Syst. Evol. Microbiol.">
        <title>Acidipila dinghuensis sp. nov., an acidobacterium isolated from forest soil.</title>
        <authorList>
            <person name="Jiang Y.W."/>
            <person name="Wang J."/>
            <person name="Chen M.H."/>
            <person name="Lv Y.Y."/>
            <person name="Qiu L.H."/>
        </authorList>
    </citation>
    <scope>NUCLEOTIDE SEQUENCE [LARGE SCALE GENOMIC DNA]</scope>
    <source>
        <strain evidence="2 3">DHOF10</strain>
    </source>
</reference>
<dbReference type="OrthoDB" id="123022at2"/>
<gene>
    <name evidence="2" type="ORF">ESZ00_10950</name>
</gene>
<dbReference type="AlphaFoldDB" id="A0A4Q1SDI9"/>
<name>A0A4Q1SDI9_9BACT</name>
<evidence type="ECO:0000256" key="1">
    <source>
        <dbReference type="SAM" id="MobiDB-lite"/>
    </source>
</evidence>
<evidence type="ECO:0000313" key="3">
    <source>
        <dbReference type="Proteomes" id="UP000290253"/>
    </source>
</evidence>
<proteinExistence type="predicted"/>
<feature type="region of interest" description="Disordered" evidence="1">
    <location>
        <begin position="1"/>
        <end position="23"/>
    </location>
</feature>
<dbReference type="RefSeq" id="WP_129208289.1">
    <property type="nucleotide sequence ID" value="NZ_BMGU01000003.1"/>
</dbReference>